<evidence type="ECO:0000259" key="2">
    <source>
        <dbReference type="Pfam" id="PF13192"/>
    </source>
</evidence>
<dbReference type="InterPro" id="IPR036249">
    <property type="entry name" value="Thioredoxin-like_sf"/>
</dbReference>
<dbReference type="PANTHER" id="PTHR37170">
    <property type="entry name" value="GLUTAREDOXIN-RELATED"/>
    <property type="match status" value="1"/>
</dbReference>
<dbReference type="EMBL" id="AP019769">
    <property type="protein sequence ID" value="BBL45693.1"/>
    <property type="molecule type" value="Genomic_DNA"/>
</dbReference>
<name>A0A915WRJ0_9ARCH</name>
<gene>
    <name evidence="3" type="ORF">MJ1_0540</name>
</gene>
<organism evidence="3 4">
    <name type="scientific">Nanobdella aerobiophila</name>
    <dbReference type="NCBI Taxonomy" id="2586965"/>
    <lineage>
        <taxon>Archaea</taxon>
        <taxon>Nanobdellota</taxon>
        <taxon>Nanobdellia</taxon>
        <taxon>Nanobdellales</taxon>
        <taxon>Nanobdellaceae</taxon>
        <taxon>Nanobdella</taxon>
    </lineage>
</organism>
<protein>
    <submittedName>
        <fullName evidence="3">Glutaredoxin</fullName>
    </submittedName>
</protein>
<reference evidence="4" key="1">
    <citation type="journal article" date="2022" name="Int. J. Syst. Evol. Microbiol.">
        <title>Nanobdella aerobiophila gen. nov., sp. nov., a thermoacidophilic, obligate ectosymbiotic archaeon, and proposal of Nanobdellaceae fam. nov., Nanobdellales ord. nov. and Nanobdellia class. nov.</title>
        <authorList>
            <person name="Kato S."/>
            <person name="Ogasawara A."/>
            <person name="Itoh T."/>
            <person name="Sakai H.D."/>
            <person name="Shimizu M."/>
            <person name="Yuki M."/>
            <person name="Kaneko M."/>
            <person name="Takashina T."/>
            <person name="Ohkuma M."/>
        </authorList>
    </citation>
    <scope>NUCLEOTIDE SEQUENCE [LARGE SCALE GENOMIC DNA]</scope>
    <source>
        <strain evidence="4">MJ1</strain>
    </source>
</reference>
<dbReference type="InterPro" id="IPR012336">
    <property type="entry name" value="Thioredoxin-like_fold"/>
</dbReference>
<dbReference type="SUPFAM" id="SSF52833">
    <property type="entry name" value="Thioredoxin-like"/>
    <property type="match status" value="2"/>
</dbReference>
<dbReference type="Gene3D" id="3.40.30.80">
    <property type="match status" value="1"/>
</dbReference>
<dbReference type="CDD" id="cd02973">
    <property type="entry name" value="TRX_GRX_like"/>
    <property type="match status" value="1"/>
</dbReference>
<evidence type="ECO:0000256" key="1">
    <source>
        <dbReference type="ARBA" id="ARBA00007787"/>
    </source>
</evidence>
<proteinExistence type="inferred from homology"/>
<evidence type="ECO:0000313" key="4">
    <source>
        <dbReference type="Proteomes" id="UP001055553"/>
    </source>
</evidence>
<evidence type="ECO:0000313" key="3">
    <source>
        <dbReference type="EMBL" id="BBL45693.1"/>
    </source>
</evidence>
<dbReference type="KEGG" id="naer:MJ1_0540"/>
<feature type="domain" description="Thioredoxin-like fold" evidence="2">
    <location>
        <begin position="145"/>
        <end position="219"/>
    </location>
</feature>
<keyword evidence="4" id="KW-1185">Reference proteome</keyword>
<dbReference type="RefSeq" id="WP_258393008.1">
    <property type="nucleotide sequence ID" value="NZ_AP019769.1"/>
</dbReference>
<dbReference type="AlphaFoldDB" id="A0A915WRJ0"/>
<sequence length="235" mass="27570">MAEEKIFSEEDIKSLKDMFDKSLKDTVEIDLYLDYEKNKETSEFAKRLSEELIKLTDKIKFNYYDTKDSKVLEDMNSKKLLIDKYGNRKGPIFVFKKYYGAIYYGIPSGEEFPIFLEDIIHISNNNFDIDGATAKKLDSINKNIDIYVFVTPTCPYCPYMTHNSHQFAMVKSNIRGIMIESYEFPEFSEHYKVYGVPHITIVDENSDTLTEWEGMLPEPEMFADRIREAIEQKVK</sequence>
<comment type="similarity">
    <text evidence="1">Belongs to the glutaredoxin family.</text>
</comment>
<dbReference type="Pfam" id="PF13192">
    <property type="entry name" value="Thioredoxin_3"/>
    <property type="match status" value="1"/>
</dbReference>
<dbReference type="GeneID" id="74568487"/>
<dbReference type="Proteomes" id="UP001055553">
    <property type="component" value="Chromosome"/>
</dbReference>
<dbReference type="PANTHER" id="PTHR37170:SF1">
    <property type="entry name" value="GLUTAREDOXIN-LIKE PROTEIN"/>
    <property type="match status" value="1"/>
</dbReference>
<accession>A0A915WRJ0</accession>